<evidence type="ECO:0000313" key="2">
    <source>
        <dbReference type="Proteomes" id="UP000267464"/>
    </source>
</evidence>
<protein>
    <submittedName>
        <fullName evidence="1">Uncharacterized protein</fullName>
    </submittedName>
</protein>
<comment type="caution">
    <text evidence="1">The sequence shown here is derived from an EMBL/GenBank/DDBJ whole genome shotgun (WGS) entry which is preliminary data.</text>
</comment>
<dbReference type="EMBL" id="QUSW01000001">
    <property type="protein sequence ID" value="RQP25653.1"/>
    <property type="molecule type" value="Genomic_DNA"/>
</dbReference>
<proteinExistence type="predicted"/>
<name>A0A3N7HUZ6_9BURK</name>
<reference evidence="1 2" key="1">
    <citation type="submission" date="2018-08" db="EMBL/GenBank/DDBJ databases">
        <authorList>
            <person name="Khan S.A."/>
            <person name="Jeon C.O."/>
            <person name="Chun B.H."/>
            <person name="Jeong S.E."/>
        </authorList>
    </citation>
    <scope>NUCLEOTIDE SEQUENCE [LARGE SCALE GENOMIC DNA]</scope>
    <source>
        <strain evidence="1 2">S-16</strain>
    </source>
</reference>
<reference evidence="1 2" key="2">
    <citation type="submission" date="2018-12" db="EMBL/GenBank/DDBJ databases">
        <title>Rhizobacter gummiphilus sp. nov., a rubber-degrading bacterium isolated from the soil of a botanical garden in Japan.</title>
        <authorList>
            <person name="Shunsuke S.S."/>
        </authorList>
    </citation>
    <scope>NUCLEOTIDE SEQUENCE [LARGE SCALE GENOMIC DNA]</scope>
    <source>
        <strain evidence="1 2">S-16</strain>
    </source>
</reference>
<gene>
    <name evidence="1" type="ORF">DZC73_00820</name>
</gene>
<dbReference type="Proteomes" id="UP000267464">
    <property type="component" value="Unassembled WGS sequence"/>
</dbReference>
<organism evidence="1 2">
    <name type="scientific">Piscinibacter terrae</name>
    <dbReference type="NCBI Taxonomy" id="2496871"/>
    <lineage>
        <taxon>Bacteria</taxon>
        <taxon>Pseudomonadati</taxon>
        <taxon>Pseudomonadota</taxon>
        <taxon>Betaproteobacteria</taxon>
        <taxon>Burkholderiales</taxon>
        <taxon>Sphaerotilaceae</taxon>
        <taxon>Piscinibacter</taxon>
    </lineage>
</organism>
<evidence type="ECO:0000313" key="1">
    <source>
        <dbReference type="EMBL" id="RQP25653.1"/>
    </source>
</evidence>
<accession>A0A3N7HUZ6</accession>
<keyword evidence="2" id="KW-1185">Reference proteome</keyword>
<dbReference type="AlphaFoldDB" id="A0A3N7HUZ6"/>
<sequence>MFVGAAHADNDTTTRRGATLTELRNGFADGEHVGSLLSGPTCQDQSDRGWSQLLAKRVEAELPRAFEQEMNQFKGAQPLQVQAFVNKLDMQLCQAPAAAWKGSIQVQVGWQVVSPVDGHVVYRASTEGSFTLAKAQRMSTSAAMRAAFAQSVRKLAAEPRFASLMQDTRAINVASAH</sequence>